<dbReference type="GO" id="GO:0006355">
    <property type="term" value="P:regulation of DNA-templated transcription"/>
    <property type="evidence" value="ECO:0007669"/>
    <property type="project" value="InterPro"/>
</dbReference>
<accession>A0A1A5YCC6</accession>
<evidence type="ECO:0000256" key="5">
    <source>
        <dbReference type="PROSITE-ProRule" id="PRU00169"/>
    </source>
</evidence>
<evidence type="ECO:0000313" key="9">
    <source>
        <dbReference type="Proteomes" id="UP000092024"/>
    </source>
</evidence>
<protein>
    <submittedName>
        <fullName evidence="8">DNA-binding response regulator</fullName>
    </submittedName>
</protein>
<dbReference type="PANTHER" id="PTHR43214">
    <property type="entry name" value="TWO-COMPONENT RESPONSE REGULATOR"/>
    <property type="match status" value="1"/>
</dbReference>
<dbReference type="SMART" id="SM00448">
    <property type="entry name" value="REC"/>
    <property type="match status" value="1"/>
</dbReference>
<evidence type="ECO:0000259" key="6">
    <source>
        <dbReference type="PROSITE" id="PS50043"/>
    </source>
</evidence>
<evidence type="ECO:0000259" key="7">
    <source>
        <dbReference type="PROSITE" id="PS50110"/>
    </source>
</evidence>
<evidence type="ECO:0000256" key="2">
    <source>
        <dbReference type="ARBA" id="ARBA00023015"/>
    </source>
</evidence>
<dbReference type="SUPFAM" id="SSF52172">
    <property type="entry name" value="CheY-like"/>
    <property type="match status" value="1"/>
</dbReference>
<keyword evidence="9" id="KW-1185">Reference proteome</keyword>
<dbReference type="Proteomes" id="UP000092024">
    <property type="component" value="Unassembled WGS sequence"/>
</dbReference>
<dbReference type="InterPro" id="IPR039420">
    <property type="entry name" value="WalR-like"/>
</dbReference>
<keyword evidence="2" id="KW-0805">Transcription regulation</keyword>
<evidence type="ECO:0000256" key="1">
    <source>
        <dbReference type="ARBA" id="ARBA00022553"/>
    </source>
</evidence>
<gene>
    <name evidence="8" type="ORF">A7K91_25185</name>
</gene>
<sequence length="214" mass="23686">MISLLIVDDDPYIRESLEMILGMQEGLEVAGVCANGYEALEFLQTRGAVDIVLMDIRMPECDGVMGTGLIKGAFPSIGVLILTTFDDDDYIVEAIKRGANGYLLKNTPPQIIIDAIRTVAKGHMLIDPKIARKLAGWLNHEPQSPDHKDARLERLGLTKAEQGIVRKVSEGLSNKEIAQTLYLSEGTVKNYISEILGKLSLRDRTQLAIYYLKL</sequence>
<dbReference type="GO" id="GO:0003677">
    <property type="term" value="F:DNA binding"/>
    <property type="evidence" value="ECO:0007669"/>
    <property type="project" value="UniProtKB-KW"/>
</dbReference>
<feature type="domain" description="Response regulatory" evidence="7">
    <location>
        <begin position="3"/>
        <end position="120"/>
    </location>
</feature>
<evidence type="ECO:0000313" key="8">
    <source>
        <dbReference type="EMBL" id="OBR63247.1"/>
    </source>
</evidence>
<dbReference type="CDD" id="cd06170">
    <property type="entry name" value="LuxR_C_like"/>
    <property type="match status" value="1"/>
</dbReference>
<dbReference type="OrthoDB" id="9780153at2"/>
<dbReference type="GO" id="GO:0000160">
    <property type="term" value="P:phosphorelay signal transduction system"/>
    <property type="evidence" value="ECO:0007669"/>
    <property type="project" value="InterPro"/>
</dbReference>
<dbReference type="PROSITE" id="PS50110">
    <property type="entry name" value="RESPONSE_REGULATORY"/>
    <property type="match status" value="1"/>
</dbReference>
<keyword evidence="3 8" id="KW-0238">DNA-binding</keyword>
<dbReference type="AlphaFoldDB" id="A0A1A5YCC6"/>
<keyword evidence="4" id="KW-0804">Transcription</keyword>
<dbReference type="InterPro" id="IPR000792">
    <property type="entry name" value="Tscrpt_reg_LuxR_C"/>
</dbReference>
<dbReference type="EMBL" id="LYPA01000074">
    <property type="protein sequence ID" value="OBR63247.1"/>
    <property type="molecule type" value="Genomic_DNA"/>
</dbReference>
<dbReference type="InterPro" id="IPR011006">
    <property type="entry name" value="CheY-like_superfamily"/>
</dbReference>
<dbReference type="CDD" id="cd17535">
    <property type="entry name" value="REC_NarL-like"/>
    <property type="match status" value="1"/>
</dbReference>
<dbReference type="RefSeq" id="WP_068686513.1">
    <property type="nucleotide sequence ID" value="NZ_LYPA01000074.1"/>
</dbReference>
<evidence type="ECO:0000256" key="3">
    <source>
        <dbReference type="ARBA" id="ARBA00023125"/>
    </source>
</evidence>
<organism evidence="8 9">
    <name type="scientific">Paenibacillus oryzae</name>
    <dbReference type="NCBI Taxonomy" id="1844972"/>
    <lineage>
        <taxon>Bacteria</taxon>
        <taxon>Bacillati</taxon>
        <taxon>Bacillota</taxon>
        <taxon>Bacilli</taxon>
        <taxon>Bacillales</taxon>
        <taxon>Paenibacillaceae</taxon>
        <taxon>Paenibacillus</taxon>
    </lineage>
</organism>
<comment type="caution">
    <text evidence="8">The sequence shown here is derived from an EMBL/GenBank/DDBJ whole genome shotgun (WGS) entry which is preliminary data.</text>
</comment>
<dbReference type="STRING" id="1844972.A7K91_25185"/>
<reference evidence="8 9" key="1">
    <citation type="submission" date="2016-05" db="EMBL/GenBank/DDBJ databases">
        <title>Paenibacillus oryzae. sp. nov., isolated from the rice root.</title>
        <authorList>
            <person name="Zhang J."/>
            <person name="Zhang X."/>
        </authorList>
    </citation>
    <scope>NUCLEOTIDE SEQUENCE [LARGE SCALE GENOMIC DNA]</scope>
    <source>
        <strain evidence="8 9">1DrF-4</strain>
    </source>
</reference>
<name>A0A1A5YCC6_9BACL</name>
<dbReference type="PRINTS" id="PR00038">
    <property type="entry name" value="HTHLUXR"/>
</dbReference>
<proteinExistence type="predicted"/>
<dbReference type="InterPro" id="IPR058245">
    <property type="entry name" value="NreC/VraR/RcsB-like_REC"/>
</dbReference>
<dbReference type="Gene3D" id="3.40.50.2300">
    <property type="match status" value="1"/>
</dbReference>
<dbReference type="SMART" id="SM00421">
    <property type="entry name" value="HTH_LUXR"/>
    <property type="match status" value="1"/>
</dbReference>
<feature type="domain" description="HTH luxR-type" evidence="6">
    <location>
        <begin position="148"/>
        <end position="214"/>
    </location>
</feature>
<feature type="modified residue" description="4-aspartylphosphate" evidence="5">
    <location>
        <position position="55"/>
    </location>
</feature>
<dbReference type="PANTHER" id="PTHR43214:SF40">
    <property type="entry name" value="TRANSCRIPTIONAL REGULATORY PROTEIN LNRK"/>
    <property type="match status" value="1"/>
</dbReference>
<dbReference type="Pfam" id="PF00196">
    <property type="entry name" value="GerE"/>
    <property type="match status" value="1"/>
</dbReference>
<dbReference type="PROSITE" id="PS50043">
    <property type="entry name" value="HTH_LUXR_2"/>
    <property type="match status" value="1"/>
</dbReference>
<keyword evidence="1 5" id="KW-0597">Phosphoprotein</keyword>
<dbReference type="Pfam" id="PF00072">
    <property type="entry name" value="Response_reg"/>
    <property type="match status" value="1"/>
</dbReference>
<dbReference type="InterPro" id="IPR001789">
    <property type="entry name" value="Sig_transdc_resp-reg_receiver"/>
</dbReference>
<evidence type="ECO:0000256" key="4">
    <source>
        <dbReference type="ARBA" id="ARBA00023163"/>
    </source>
</evidence>